<dbReference type="PROSITE" id="PS50151">
    <property type="entry name" value="UVR"/>
    <property type="match status" value="1"/>
</dbReference>
<keyword evidence="4" id="KW-1185">Reference proteome</keyword>
<feature type="coiled-coil region" evidence="1">
    <location>
        <begin position="125"/>
        <end position="164"/>
    </location>
</feature>
<gene>
    <name evidence="3" type="ORF">ACFO8Q_00975</name>
</gene>
<dbReference type="RefSeq" id="WP_380023605.1">
    <property type="nucleotide sequence ID" value="NZ_JBHSHC010000006.1"/>
</dbReference>
<evidence type="ECO:0000313" key="4">
    <source>
        <dbReference type="Proteomes" id="UP001596002"/>
    </source>
</evidence>
<dbReference type="Proteomes" id="UP001596002">
    <property type="component" value="Unassembled WGS sequence"/>
</dbReference>
<dbReference type="EMBL" id="JBHSHC010000006">
    <property type="protein sequence ID" value="MFC4765981.1"/>
    <property type="molecule type" value="Genomic_DNA"/>
</dbReference>
<feature type="domain" description="UVR" evidence="2">
    <location>
        <begin position="129"/>
        <end position="164"/>
    </location>
</feature>
<comment type="caution">
    <text evidence="3">The sequence shown here is derived from an EMBL/GenBank/DDBJ whole genome shotgun (WGS) entry which is preliminary data.</text>
</comment>
<keyword evidence="1" id="KW-0175">Coiled coil</keyword>
<organism evidence="3 4">
    <name type="scientific">Effusibacillus consociatus</name>
    <dbReference type="NCBI Taxonomy" id="1117041"/>
    <lineage>
        <taxon>Bacteria</taxon>
        <taxon>Bacillati</taxon>
        <taxon>Bacillota</taxon>
        <taxon>Bacilli</taxon>
        <taxon>Bacillales</taxon>
        <taxon>Alicyclobacillaceae</taxon>
        <taxon>Effusibacillus</taxon>
    </lineage>
</organism>
<evidence type="ECO:0000313" key="3">
    <source>
        <dbReference type="EMBL" id="MFC4765981.1"/>
    </source>
</evidence>
<dbReference type="SUPFAM" id="SSF46600">
    <property type="entry name" value="C-terminal UvrC-binding domain of UvrB"/>
    <property type="match status" value="1"/>
</dbReference>
<reference evidence="4" key="1">
    <citation type="journal article" date="2019" name="Int. J. Syst. Evol. Microbiol.">
        <title>The Global Catalogue of Microorganisms (GCM) 10K type strain sequencing project: providing services to taxonomists for standard genome sequencing and annotation.</title>
        <authorList>
            <consortium name="The Broad Institute Genomics Platform"/>
            <consortium name="The Broad Institute Genome Sequencing Center for Infectious Disease"/>
            <person name="Wu L."/>
            <person name="Ma J."/>
        </authorList>
    </citation>
    <scope>NUCLEOTIDE SEQUENCE [LARGE SCALE GENOMIC DNA]</scope>
    <source>
        <strain evidence="4">WYCCWR 12678</strain>
    </source>
</reference>
<dbReference type="InterPro" id="IPR025542">
    <property type="entry name" value="YacH"/>
</dbReference>
<dbReference type="InterPro" id="IPR036876">
    <property type="entry name" value="UVR_dom_sf"/>
</dbReference>
<dbReference type="PANTHER" id="PTHR38430:SF1">
    <property type="entry name" value="PROTEIN-ARGININE KINASE ACTIVATOR PROTEIN"/>
    <property type="match status" value="1"/>
</dbReference>
<sequence length="167" mass="18661">MKCQECGQRQATVHFTKIIQGDKSEFHLCEPCAREKGEWMHKAAAGFSLNSLLSGLLNFESPGAAVSAPPRCSKCGLTYNQFSQIGRFGCTECYQHFRSRLEPLVRKVHGSTTHIGKVPQRTGGKIKAKRDLDKLRAQLQAAVQTEKFEEAAVLRDKIRELEKQLGT</sequence>
<dbReference type="Gene3D" id="4.10.860.10">
    <property type="entry name" value="UVR domain"/>
    <property type="match status" value="1"/>
</dbReference>
<dbReference type="PIRSF" id="PIRSF015034">
    <property type="entry name" value="YacH"/>
    <property type="match status" value="1"/>
</dbReference>
<dbReference type="PANTHER" id="PTHR38430">
    <property type="entry name" value="PROTEIN-ARGININE KINASE ACTIVATOR PROTEIN"/>
    <property type="match status" value="1"/>
</dbReference>
<evidence type="ECO:0000259" key="2">
    <source>
        <dbReference type="PROSITE" id="PS50151"/>
    </source>
</evidence>
<dbReference type="Pfam" id="PF02151">
    <property type="entry name" value="UVR"/>
    <property type="match status" value="1"/>
</dbReference>
<protein>
    <submittedName>
        <fullName evidence="3">UvrB/UvrC motif-containing protein</fullName>
    </submittedName>
</protein>
<dbReference type="InterPro" id="IPR001943">
    <property type="entry name" value="UVR_dom"/>
</dbReference>
<proteinExistence type="predicted"/>
<accession>A0ABV9PVL6</accession>
<evidence type="ECO:0000256" key="1">
    <source>
        <dbReference type="SAM" id="Coils"/>
    </source>
</evidence>
<name>A0ABV9PVL6_9BACL</name>